<sequence>MDLGKGTSNVAQGSEQASDQYSLLTGSFETIDKSSKATVACVQGPAFGGGVGLALACDIRMMAECASIRLTEVRLGLVPATIFSILILDLCTEDLDLALESRLKTLRNAAPGASGLIKDLVRSSTRESAELSRARVKDTFHYMMTGSKESAYSLSEFQRGVKDVDWDAFEVSRGSRSKL</sequence>
<evidence type="ECO:0000313" key="1">
    <source>
        <dbReference type="EMBL" id="KAK3684412.1"/>
    </source>
</evidence>
<accession>A0ACC3MBS6</accession>
<organism evidence="1 2">
    <name type="scientific">Vermiconidia calcicola</name>
    <dbReference type="NCBI Taxonomy" id="1690605"/>
    <lineage>
        <taxon>Eukaryota</taxon>
        <taxon>Fungi</taxon>
        <taxon>Dikarya</taxon>
        <taxon>Ascomycota</taxon>
        <taxon>Pezizomycotina</taxon>
        <taxon>Dothideomycetes</taxon>
        <taxon>Dothideomycetidae</taxon>
        <taxon>Mycosphaerellales</taxon>
        <taxon>Extremaceae</taxon>
        <taxon>Vermiconidia</taxon>
    </lineage>
</organism>
<comment type="caution">
    <text evidence="1">The sequence shown here is derived from an EMBL/GenBank/DDBJ whole genome shotgun (WGS) entry which is preliminary data.</text>
</comment>
<name>A0ACC3MBS6_9PEZI</name>
<dbReference type="EMBL" id="JAUTXU010000347">
    <property type="protein sequence ID" value="KAK3684412.1"/>
    <property type="molecule type" value="Genomic_DNA"/>
</dbReference>
<protein>
    <submittedName>
        <fullName evidence="1">Uncharacterized protein</fullName>
    </submittedName>
</protein>
<keyword evidence="2" id="KW-1185">Reference proteome</keyword>
<evidence type="ECO:0000313" key="2">
    <source>
        <dbReference type="Proteomes" id="UP001281147"/>
    </source>
</evidence>
<reference evidence="1" key="1">
    <citation type="submission" date="2023-07" db="EMBL/GenBank/DDBJ databases">
        <title>Black Yeasts Isolated from many extreme environments.</title>
        <authorList>
            <person name="Coleine C."/>
            <person name="Stajich J.E."/>
            <person name="Selbmann L."/>
        </authorList>
    </citation>
    <scope>NUCLEOTIDE SEQUENCE</scope>
    <source>
        <strain evidence="1">CCFEE 5714</strain>
    </source>
</reference>
<gene>
    <name evidence="1" type="ORF">LTR37_020318</name>
</gene>
<proteinExistence type="predicted"/>
<dbReference type="Proteomes" id="UP001281147">
    <property type="component" value="Unassembled WGS sequence"/>
</dbReference>